<accession>A0ACB9JQD8</accession>
<comment type="caution">
    <text evidence="1">The sequence shown here is derived from an EMBL/GenBank/DDBJ whole genome shotgun (WGS) entry which is preliminary data.</text>
</comment>
<protein>
    <submittedName>
        <fullName evidence="1">Uncharacterized protein</fullName>
    </submittedName>
</protein>
<name>A0ACB9JQD8_9ASTR</name>
<organism evidence="1 2">
    <name type="scientific">Smallanthus sonchifolius</name>
    <dbReference type="NCBI Taxonomy" id="185202"/>
    <lineage>
        <taxon>Eukaryota</taxon>
        <taxon>Viridiplantae</taxon>
        <taxon>Streptophyta</taxon>
        <taxon>Embryophyta</taxon>
        <taxon>Tracheophyta</taxon>
        <taxon>Spermatophyta</taxon>
        <taxon>Magnoliopsida</taxon>
        <taxon>eudicotyledons</taxon>
        <taxon>Gunneridae</taxon>
        <taxon>Pentapetalae</taxon>
        <taxon>asterids</taxon>
        <taxon>campanulids</taxon>
        <taxon>Asterales</taxon>
        <taxon>Asteraceae</taxon>
        <taxon>Asteroideae</taxon>
        <taxon>Heliantheae alliance</taxon>
        <taxon>Millerieae</taxon>
        <taxon>Smallanthus</taxon>
    </lineage>
</organism>
<sequence>MSSEIYEFDGCFFNDPFSPFNDSSTTIDILQAYQEHNYNYNPLLPSSPPLTSHENLDENDQIIPPILLSTSPPSNQLENLSLYQTGISVNSSNQALDFCSSEVKIEKSQLPSYDHYYYDGSDNAFKMMKRSYSSNSFQQGRSNSVLYQPKFNGLIDAPHLNSQVLTSSDHCFTSTHMRRACSTGDLQSQKVKETSQRLSSGPLGTESSFMEEANFKVGRYNAEERKEKILKYRAKRTQRNFNKTIKTLADNRPRIRGRFARTDEPGELPKSTTFHQYRVEDELWMDGFHEDDGERMIGRPQFFNTYSSMAQFQQFSFIRN</sequence>
<evidence type="ECO:0000313" key="1">
    <source>
        <dbReference type="EMBL" id="KAI3822237.1"/>
    </source>
</evidence>
<keyword evidence="2" id="KW-1185">Reference proteome</keyword>
<dbReference type="EMBL" id="CM042020">
    <property type="protein sequence ID" value="KAI3822237.1"/>
    <property type="molecule type" value="Genomic_DNA"/>
</dbReference>
<reference evidence="2" key="1">
    <citation type="journal article" date="2022" name="Mol. Ecol. Resour.">
        <title>The genomes of chicory, endive, great burdock and yacon provide insights into Asteraceae palaeo-polyploidization history and plant inulin production.</title>
        <authorList>
            <person name="Fan W."/>
            <person name="Wang S."/>
            <person name="Wang H."/>
            <person name="Wang A."/>
            <person name="Jiang F."/>
            <person name="Liu H."/>
            <person name="Zhao H."/>
            <person name="Xu D."/>
            <person name="Zhang Y."/>
        </authorList>
    </citation>
    <scope>NUCLEOTIDE SEQUENCE [LARGE SCALE GENOMIC DNA]</scope>
    <source>
        <strain evidence="2">cv. Yunnan</strain>
    </source>
</reference>
<gene>
    <name evidence="1" type="ORF">L1987_09824</name>
</gene>
<evidence type="ECO:0000313" key="2">
    <source>
        <dbReference type="Proteomes" id="UP001056120"/>
    </source>
</evidence>
<reference evidence="1 2" key="2">
    <citation type="journal article" date="2022" name="Mol. Ecol. Resour.">
        <title>The genomes of chicory, endive, great burdock and yacon provide insights into Asteraceae paleo-polyploidization history and plant inulin production.</title>
        <authorList>
            <person name="Fan W."/>
            <person name="Wang S."/>
            <person name="Wang H."/>
            <person name="Wang A."/>
            <person name="Jiang F."/>
            <person name="Liu H."/>
            <person name="Zhao H."/>
            <person name="Xu D."/>
            <person name="Zhang Y."/>
        </authorList>
    </citation>
    <scope>NUCLEOTIDE SEQUENCE [LARGE SCALE GENOMIC DNA]</scope>
    <source>
        <strain evidence="2">cv. Yunnan</strain>
        <tissue evidence="1">Leaves</tissue>
    </source>
</reference>
<proteinExistence type="predicted"/>
<dbReference type="Proteomes" id="UP001056120">
    <property type="component" value="Linkage Group LG03"/>
</dbReference>